<dbReference type="InterPro" id="IPR050237">
    <property type="entry name" value="ATP-dep_AMP-bd_enzyme"/>
</dbReference>
<gene>
    <name evidence="4" type="ORF">EV679_2644</name>
</gene>
<evidence type="ECO:0000313" key="4">
    <source>
        <dbReference type="EMBL" id="RZS67424.1"/>
    </source>
</evidence>
<dbReference type="SUPFAM" id="SSF56801">
    <property type="entry name" value="Acetyl-CoA synthetase-like"/>
    <property type="match status" value="1"/>
</dbReference>
<evidence type="ECO:0000256" key="1">
    <source>
        <dbReference type="SAM" id="MobiDB-lite"/>
    </source>
</evidence>
<evidence type="ECO:0000313" key="5">
    <source>
        <dbReference type="Proteomes" id="UP000292039"/>
    </source>
</evidence>
<dbReference type="Gene3D" id="3.30.300.30">
    <property type="match status" value="1"/>
</dbReference>
<dbReference type="InterPro" id="IPR025110">
    <property type="entry name" value="AMP-bd_C"/>
</dbReference>
<dbReference type="Pfam" id="PF00501">
    <property type="entry name" value="AMP-binding"/>
    <property type="match status" value="1"/>
</dbReference>
<dbReference type="InterPro" id="IPR000873">
    <property type="entry name" value="AMP-dep_synth/lig_dom"/>
</dbReference>
<evidence type="ECO:0000259" key="3">
    <source>
        <dbReference type="Pfam" id="PF13193"/>
    </source>
</evidence>
<dbReference type="AlphaFoldDB" id="A0A4Q7MGY3"/>
<reference evidence="4 5" key="1">
    <citation type="submission" date="2019-02" db="EMBL/GenBank/DDBJ databases">
        <title>Genomic Encyclopedia of Type Strains, Phase IV (KMG-IV): sequencing the most valuable type-strain genomes for metagenomic binning, comparative biology and taxonomic classification.</title>
        <authorList>
            <person name="Goeker M."/>
        </authorList>
    </citation>
    <scope>NUCLEOTIDE SEQUENCE [LARGE SCALE GENOMIC DNA]</scope>
    <source>
        <strain evidence="4 5">DSM 16618</strain>
    </source>
</reference>
<accession>A0A4Q7MGY3</accession>
<dbReference type="InterPro" id="IPR042099">
    <property type="entry name" value="ANL_N_sf"/>
</dbReference>
<feature type="domain" description="AMP-dependent synthetase/ligase" evidence="2">
    <location>
        <begin position="47"/>
        <end position="387"/>
    </location>
</feature>
<dbReference type="GO" id="GO:0016878">
    <property type="term" value="F:acid-thiol ligase activity"/>
    <property type="evidence" value="ECO:0007669"/>
    <property type="project" value="UniProtKB-ARBA"/>
</dbReference>
<dbReference type="PANTHER" id="PTHR43767">
    <property type="entry name" value="LONG-CHAIN-FATTY-ACID--COA LIGASE"/>
    <property type="match status" value="1"/>
</dbReference>
<dbReference type="EMBL" id="SGWZ01000004">
    <property type="protein sequence ID" value="RZS67424.1"/>
    <property type="molecule type" value="Genomic_DNA"/>
</dbReference>
<dbReference type="Pfam" id="PF13193">
    <property type="entry name" value="AMP-binding_C"/>
    <property type="match status" value="1"/>
</dbReference>
<evidence type="ECO:0000259" key="2">
    <source>
        <dbReference type="Pfam" id="PF00501"/>
    </source>
</evidence>
<keyword evidence="4" id="KW-0436">Ligase</keyword>
<dbReference type="PANTHER" id="PTHR43767:SF1">
    <property type="entry name" value="NONRIBOSOMAL PEPTIDE SYNTHASE PES1 (EUROFUNG)-RELATED"/>
    <property type="match status" value="1"/>
</dbReference>
<dbReference type="InterPro" id="IPR045851">
    <property type="entry name" value="AMP-bd_C_sf"/>
</dbReference>
<dbReference type="InterPro" id="IPR020845">
    <property type="entry name" value="AMP-binding_CS"/>
</dbReference>
<dbReference type="Proteomes" id="UP000292039">
    <property type="component" value="Unassembled WGS sequence"/>
</dbReference>
<feature type="domain" description="AMP-binding enzyme C-terminal" evidence="3">
    <location>
        <begin position="451"/>
        <end position="531"/>
    </location>
</feature>
<feature type="region of interest" description="Disordered" evidence="1">
    <location>
        <begin position="1"/>
        <end position="21"/>
    </location>
</feature>
<proteinExistence type="predicted"/>
<feature type="compositionally biased region" description="Polar residues" evidence="1">
    <location>
        <begin position="1"/>
        <end position="10"/>
    </location>
</feature>
<protein>
    <submittedName>
        <fullName evidence="4">Acyl-CoA synthetase (AMP-forming)/AMP-acid ligase II</fullName>
    </submittedName>
</protein>
<sequence length="564" mass="61129">MSKSQSSTQERPAADPLSHPAQAPSVYEAFARTAARWRQRPFLCVLPETAAIYGDAAGEWSYAQVLAEVDALAQAYARAGYGHGHRVGLLLENRRVFFSHWFALNRLGVSVVPISAEMRASELEYLIGHSELILAVSLAGRHADLLAAAERVGRPLAVMTADETPPAALMPAPASGEPDLRTECALLYTSGTTGRPKGCMLSNRYFLRAGQWYAELDGLVSLKPGAERMLTPLPLNHMNAMATSAMAMVMTGGCLIALDRFHPRSWWQSVRESGATVVHYLGVMPAILMKAPEEASDTRHAVRFGFGAGVDGKLHAPFEARFGFPLLEAWAMTETGAGAVVIANHEPRHVGTHCFGKESAAMQVRLVADDGSDAVPGMPGELWVRSSGPDARDGFFSAYWKDPQATEEAWQGGWFHTGDIVSRGEDGQLHFVDRKKNVIRRSGENISAVDVETVLLQHPAVKSVAVAAVPDDVRGDEVLAMVVPHAMAADTSARQAAAVELVQWALGQMAYYKVPGYVAWVDALPLTATNKIQRGEIRELARRLMAEADAVTDTRAMKKRQEAA</sequence>
<organism evidence="4 5">
    <name type="scientific">Kerstersia gyiorum</name>
    <dbReference type="NCBI Taxonomy" id="206506"/>
    <lineage>
        <taxon>Bacteria</taxon>
        <taxon>Pseudomonadati</taxon>
        <taxon>Pseudomonadota</taxon>
        <taxon>Betaproteobacteria</taxon>
        <taxon>Burkholderiales</taxon>
        <taxon>Alcaligenaceae</taxon>
        <taxon>Kerstersia</taxon>
    </lineage>
</organism>
<name>A0A4Q7MGY3_9BURK</name>
<comment type="caution">
    <text evidence="4">The sequence shown here is derived from an EMBL/GenBank/DDBJ whole genome shotgun (WGS) entry which is preliminary data.</text>
</comment>
<dbReference type="RefSeq" id="WP_130487449.1">
    <property type="nucleotide sequence ID" value="NZ_CBCSEB010000015.1"/>
</dbReference>
<dbReference type="PROSITE" id="PS00455">
    <property type="entry name" value="AMP_BINDING"/>
    <property type="match status" value="1"/>
</dbReference>
<dbReference type="Gene3D" id="3.40.50.12780">
    <property type="entry name" value="N-terminal domain of ligase-like"/>
    <property type="match status" value="1"/>
</dbReference>